<evidence type="ECO:0000313" key="2">
    <source>
        <dbReference type="EMBL" id="GGA38203.1"/>
    </source>
</evidence>
<protein>
    <recommendedName>
        <fullName evidence="4">Porin</fullName>
    </recommendedName>
</protein>
<organism evidence="2 3">
    <name type="scientific">Sphingomonas psychrolutea</name>
    <dbReference type="NCBI Taxonomy" id="1259676"/>
    <lineage>
        <taxon>Bacteria</taxon>
        <taxon>Pseudomonadati</taxon>
        <taxon>Pseudomonadota</taxon>
        <taxon>Alphaproteobacteria</taxon>
        <taxon>Sphingomonadales</taxon>
        <taxon>Sphingomonadaceae</taxon>
        <taxon>Sphingomonas</taxon>
    </lineage>
</organism>
<gene>
    <name evidence="2" type="ORF">GCM10011395_05580</name>
</gene>
<comment type="caution">
    <text evidence="2">The sequence shown here is derived from an EMBL/GenBank/DDBJ whole genome shotgun (WGS) entry which is preliminary data.</text>
</comment>
<dbReference type="RefSeq" id="WP_188445353.1">
    <property type="nucleotide sequence ID" value="NZ_BMDW01000003.1"/>
</dbReference>
<keyword evidence="1" id="KW-0732">Signal</keyword>
<proteinExistence type="predicted"/>
<evidence type="ECO:0000313" key="3">
    <source>
        <dbReference type="Proteomes" id="UP000618591"/>
    </source>
</evidence>
<reference evidence="3" key="1">
    <citation type="journal article" date="2019" name="Int. J. Syst. Evol. Microbiol.">
        <title>The Global Catalogue of Microorganisms (GCM) 10K type strain sequencing project: providing services to taxonomists for standard genome sequencing and annotation.</title>
        <authorList>
            <consortium name="The Broad Institute Genomics Platform"/>
            <consortium name="The Broad Institute Genome Sequencing Center for Infectious Disease"/>
            <person name="Wu L."/>
            <person name="Ma J."/>
        </authorList>
    </citation>
    <scope>NUCLEOTIDE SEQUENCE [LARGE SCALE GENOMIC DNA]</scope>
    <source>
        <strain evidence="3">CGMCC 1.10106</strain>
    </source>
</reference>
<name>A0ABQ1G7D6_9SPHN</name>
<feature type="signal peptide" evidence="1">
    <location>
        <begin position="1"/>
        <end position="19"/>
    </location>
</feature>
<evidence type="ECO:0000256" key="1">
    <source>
        <dbReference type="SAM" id="SignalP"/>
    </source>
</evidence>
<evidence type="ECO:0008006" key="4">
    <source>
        <dbReference type="Google" id="ProtNLM"/>
    </source>
</evidence>
<dbReference type="EMBL" id="BMDW01000003">
    <property type="protein sequence ID" value="GGA38203.1"/>
    <property type="molecule type" value="Genomic_DNA"/>
</dbReference>
<feature type="chain" id="PRO_5046140439" description="Porin" evidence="1">
    <location>
        <begin position="20"/>
        <end position="95"/>
    </location>
</feature>
<accession>A0ABQ1G7D6</accession>
<sequence>MWRLGLTCLLLFVPSVAFAEPGVGDPVYGATLKRGTTEFEARYGPLTGGSDDRKDGLTLEAEYAFSERLAAAVLVETAREPGGWRTVQSTSIEAI</sequence>
<dbReference type="Proteomes" id="UP000618591">
    <property type="component" value="Unassembled WGS sequence"/>
</dbReference>
<keyword evidence="3" id="KW-1185">Reference proteome</keyword>